<reference evidence="3 5" key="3">
    <citation type="submission" date="2019-08" db="EMBL/GenBank/DDBJ databases">
        <authorList>
            <person name="Kuhnert P."/>
        </authorList>
    </citation>
    <scope>NUCLEOTIDE SEQUENCE [LARGE SCALE GENOMIC DNA]</scope>
    <source>
        <strain evidence="3 5">B36.5</strain>
    </source>
</reference>
<dbReference type="RefSeq" id="WP_002698654.1">
    <property type="nucleotide sequence ID" value="NZ_CDNC01000018.1"/>
</dbReference>
<sequence length="413" mass="45313">MKLKRSVFLMLIAAAFLLASGCSKKEEEKSAGNASQAKAAYHIGIVTGTVSQSEDDLRGAEKLIELYGAAKDGGMITHITYPDDFMSQQETTISQIVALADDPLMKAIVVNQGVPGTAEALKRVREKNPDILLLVGEPHEDPLVIQQAADMAVNNDFITRGYTIPWAAKQLGAKNFVHISFPRHMSYETLGLRRQIMEEACNDLGLKFIFETAPDPTSDVGVAGAQQFILEKVPQWIEKYGKDTVFFCTNDAHTEPLLKQLFAYGGFFVEADLPSPLMGYPGALGIDLSNEAKDFSKILKKVEEAVIAKGGAGRFGTWAFSYGFTLSVGLGEYARRIIDGEAKQGSLNDLSKALGTFTPGAQWKSEFYIDANTGVRAKNQALVFMDTYIFGKDFLPTTIQEVPVKYFTIKFKK</sequence>
<dbReference type="Gene3D" id="3.40.50.11390">
    <property type="match status" value="1"/>
</dbReference>
<evidence type="ECO:0000313" key="5">
    <source>
        <dbReference type="Proteomes" id="UP000323594"/>
    </source>
</evidence>
<dbReference type="Proteomes" id="UP000042527">
    <property type="component" value="Unassembled WGS sequence"/>
</dbReference>
<feature type="chain" id="PRO_5041521671" evidence="1">
    <location>
        <begin position="26"/>
        <end position="413"/>
    </location>
</feature>
<dbReference type="OrthoDB" id="5491606at2"/>
<evidence type="ECO:0000256" key="1">
    <source>
        <dbReference type="SAM" id="SignalP"/>
    </source>
</evidence>
<evidence type="ECO:0000313" key="3">
    <source>
        <dbReference type="EMBL" id="QEJ97266.1"/>
    </source>
</evidence>
<keyword evidence="4" id="KW-1185">Reference proteome</keyword>
<name>A0A0B7GZD5_TREPH</name>
<protein>
    <submittedName>
        <fullName evidence="3">DUF3798 domain-containing protein</fullName>
    </submittedName>
</protein>
<dbReference type="PROSITE" id="PS51257">
    <property type="entry name" value="PROKAR_LIPOPROTEIN"/>
    <property type="match status" value="1"/>
</dbReference>
<dbReference type="InterPro" id="IPR028082">
    <property type="entry name" value="Peripla_BP_I"/>
</dbReference>
<dbReference type="GeneID" id="57754260"/>
<dbReference type="SUPFAM" id="SSF53822">
    <property type="entry name" value="Periplasmic binding protein-like I"/>
    <property type="match status" value="1"/>
</dbReference>
<dbReference type="AlphaFoldDB" id="A0A0B7GZD5"/>
<dbReference type="Pfam" id="PF12683">
    <property type="entry name" value="DUF3798"/>
    <property type="match status" value="1"/>
</dbReference>
<reference evidence="2" key="1">
    <citation type="submission" date="2015-01" db="EMBL/GenBank/DDBJ databases">
        <authorList>
            <person name="Xiang T."/>
            <person name="Song Y."/>
            <person name="Huang L."/>
            <person name="Wang B."/>
            <person name="Wu P."/>
        </authorList>
    </citation>
    <scope>NUCLEOTIDE SEQUENCE [LARGE SCALE GENOMIC DNA]</scope>
    <source>
        <strain evidence="2">V1</strain>
    </source>
</reference>
<organism evidence="2 4">
    <name type="scientific">Treponema phagedenis</name>
    <dbReference type="NCBI Taxonomy" id="162"/>
    <lineage>
        <taxon>Bacteria</taxon>
        <taxon>Pseudomonadati</taxon>
        <taxon>Spirochaetota</taxon>
        <taxon>Spirochaetia</taxon>
        <taxon>Spirochaetales</taxon>
        <taxon>Treponemataceae</taxon>
        <taxon>Treponema</taxon>
    </lineage>
</organism>
<proteinExistence type="predicted"/>
<reference evidence="4" key="2">
    <citation type="submission" date="2015-01" db="EMBL/GenBank/DDBJ databases">
        <authorList>
            <person name="Manzoor Shahid"/>
            <person name="Zubair Saima"/>
        </authorList>
    </citation>
    <scope>NUCLEOTIDE SEQUENCE [LARGE SCALE GENOMIC DNA]</scope>
    <source>
        <strain evidence="4">V1</strain>
    </source>
</reference>
<gene>
    <name evidence="3" type="ORF">FUT82_04205</name>
    <name evidence="2" type="ORF">TPHV1_250025</name>
</gene>
<dbReference type="EMBL" id="CP042817">
    <property type="protein sequence ID" value="QEJ97266.1"/>
    <property type="molecule type" value="Genomic_DNA"/>
</dbReference>
<evidence type="ECO:0000313" key="2">
    <source>
        <dbReference type="EMBL" id="CEM62006.1"/>
    </source>
</evidence>
<evidence type="ECO:0000313" key="4">
    <source>
        <dbReference type="Proteomes" id="UP000042527"/>
    </source>
</evidence>
<keyword evidence="1" id="KW-0732">Signal</keyword>
<dbReference type="Proteomes" id="UP000323594">
    <property type="component" value="Chromosome"/>
</dbReference>
<feature type="signal peptide" evidence="1">
    <location>
        <begin position="1"/>
        <end position="25"/>
    </location>
</feature>
<accession>A0A0B7GZD5</accession>
<dbReference type="InterPro" id="IPR024258">
    <property type="entry name" value="DUF3798"/>
</dbReference>
<dbReference type="EMBL" id="CDNC01000018">
    <property type="protein sequence ID" value="CEM62006.1"/>
    <property type="molecule type" value="Genomic_DNA"/>
</dbReference>